<feature type="region of interest" description="Disordered" evidence="7">
    <location>
        <begin position="790"/>
        <end position="817"/>
    </location>
</feature>
<evidence type="ECO:0000256" key="5">
    <source>
        <dbReference type="ARBA" id="ARBA00023163"/>
    </source>
</evidence>
<dbReference type="SUPFAM" id="SSF57701">
    <property type="entry name" value="Zn2/Cys6 DNA-binding domain"/>
    <property type="match status" value="1"/>
</dbReference>
<keyword evidence="2" id="KW-0479">Metal-binding</keyword>
<organism evidence="9 10">
    <name type="scientific">[Candida] anglica</name>
    <dbReference type="NCBI Taxonomy" id="148631"/>
    <lineage>
        <taxon>Eukaryota</taxon>
        <taxon>Fungi</taxon>
        <taxon>Dikarya</taxon>
        <taxon>Ascomycota</taxon>
        <taxon>Saccharomycotina</taxon>
        <taxon>Pichiomycetes</taxon>
        <taxon>Debaryomycetaceae</taxon>
        <taxon>Kurtzmaniella</taxon>
    </lineage>
</organism>
<evidence type="ECO:0000259" key="8">
    <source>
        <dbReference type="PROSITE" id="PS50048"/>
    </source>
</evidence>
<feature type="region of interest" description="Disordered" evidence="7">
    <location>
        <begin position="454"/>
        <end position="485"/>
    </location>
</feature>
<evidence type="ECO:0000256" key="1">
    <source>
        <dbReference type="ARBA" id="ARBA00004123"/>
    </source>
</evidence>
<feature type="region of interest" description="Disordered" evidence="7">
    <location>
        <begin position="584"/>
        <end position="622"/>
    </location>
</feature>
<sequence length="817" mass="92490">MAPSGTREKRTKPCSNCKKSKVKCIYTSELPCERCVKMGQSLHCQFVPKLPSLSLPSLSPQIQESPVNNVSRAPSVFQLQPQPQQHHPRHHPLPSSVGPILPLHTPRQPNIPSIRNPVDFSNHPRDPSREMWKDNMENRINSFDNKLNDLVDILKSNQQLLLDSQQRFATLPYQTVDQNGIPIQVVGGNGSNVSASATPPLGHYQNPHRGIPTFSSLPNSRPMSPYPEVRQDSPLKLDYKMDESSRKRTRIDDREEGGVIKVQKAYPTDFRDGYLELSEAKILFEFFDANISQQLFGFELSKYSVADLWNESPVLICAICTISSIHHPSKHLSEKSNQLKKYLQTLCSNLLYQGRPKTEMEGFHAIVALVLCSFWLSDSQMFTGLALQLAKEIGLNTRKVSTERNGLKNKDRVKLWYLLYVLDGQQSLTFNRQPLVASNEPSFSNAREILGTDQKTLETSSEIEREEKKKLIGNNENKYNESKSSYHEERFNDMRLVSQVEYNQALNEAFSGNAWDLLAPSSFGIPSKTNLQLDKWMVSWTVLLAPVTNGAVWSSKSTLIYYNFAKMHINSTAVRSLQMQPHGDERLPKWDKIPTVSNVPPSPRKIEKISENSDSDSSDDEEFISNKDYVSEDETVISAGIAASAAQTVLNLVVNDKDILNNLKYVPVHIHIMLYYAALLMINPPLVSNNKSESPNKKTYFKKMITNLQLVKKLQKKIYLNLPTDKQFGDRLIKSINELLEEKTTNLKEELTSKDCIEEFDKGTREKFLGELNNLESQDLSDNIIELSDVESARRSSGESPGTEKIYAWPGSNHGHP</sequence>
<dbReference type="Pfam" id="PF04082">
    <property type="entry name" value="Fungal_trans"/>
    <property type="match status" value="1"/>
</dbReference>
<keyword evidence="3" id="KW-0805">Transcription regulation</keyword>
<keyword evidence="4" id="KW-0238">DNA-binding</keyword>
<evidence type="ECO:0000256" key="3">
    <source>
        <dbReference type="ARBA" id="ARBA00023015"/>
    </source>
</evidence>
<feature type="compositionally biased region" description="Polar residues" evidence="7">
    <location>
        <begin position="213"/>
        <end position="222"/>
    </location>
</feature>
<dbReference type="EMBL" id="OZ004257">
    <property type="protein sequence ID" value="CAK7907145.1"/>
    <property type="molecule type" value="Genomic_DNA"/>
</dbReference>
<protein>
    <recommendedName>
        <fullName evidence="8">Zn(2)-C6 fungal-type domain-containing protein</fullName>
    </recommendedName>
</protein>
<evidence type="ECO:0000256" key="6">
    <source>
        <dbReference type="ARBA" id="ARBA00023242"/>
    </source>
</evidence>
<gene>
    <name evidence="9" type="ORF">CAAN4_E04126</name>
</gene>
<dbReference type="Proteomes" id="UP001497600">
    <property type="component" value="Chromosome E"/>
</dbReference>
<dbReference type="PROSITE" id="PS00463">
    <property type="entry name" value="ZN2_CY6_FUNGAL_1"/>
    <property type="match status" value="1"/>
</dbReference>
<dbReference type="InterPro" id="IPR001138">
    <property type="entry name" value="Zn2Cys6_DnaBD"/>
</dbReference>
<reference evidence="9 10" key="1">
    <citation type="submission" date="2024-01" db="EMBL/GenBank/DDBJ databases">
        <authorList>
            <consortium name="Genoscope - CEA"/>
            <person name="William W."/>
        </authorList>
    </citation>
    <scope>NUCLEOTIDE SEQUENCE [LARGE SCALE GENOMIC DNA]</scope>
    <source>
        <strain evidence="9 10">29B2s-10</strain>
    </source>
</reference>
<evidence type="ECO:0000313" key="9">
    <source>
        <dbReference type="EMBL" id="CAK7907145.1"/>
    </source>
</evidence>
<keyword evidence="5" id="KW-0804">Transcription</keyword>
<dbReference type="CDD" id="cd00067">
    <property type="entry name" value="GAL4"/>
    <property type="match status" value="1"/>
</dbReference>
<dbReference type="Pfam" id="PF00172">
    <property type="entry name" value="Zn_clus"/>
    <property type="match status" value="1"/>
</dbReference>
<evidence type="ECO:0000313" key="10">
    <source>
        <dbReference type="Proteomes" id="UP001497600"/>
    </source>
</evidence>
<dbReference type="PROSITE" id="PS50048">
    <property type="entry name" value="ZN2_CY6_FUNGAL_2"/>
    <property type="match status" value="1"/>
</dbReference>
<proteinExistence type="predicted"/>
<dbReference type="InterPro" id="IPR007219">
    <property type="entry name" value="XnlR_reg_dom"/>
</dbReference>
<feature type="region of interest" description="Disordered" evidence="7">
    <location>
        <begin position="79"/>
        <end position="130"/>
    </location>
</feature>
<keyword evidence="6" id="KW-0539">Nucleus</keyword>
<feature type="compositionally biased region" description="Acidic residues" evidence="7">
    <location>
        <begin position="613"/>
        <end position="622"/>
    </location>
</feature>
<name>A0ABP0EC99_9ASCO</name>
<dbReference type="PANTHER" id="PTHR31845">
    <property type="entry name" value="FINGER DOMAIN PROTEIN, PUTATIVE-RELATED"/>
    <property type="match status" value="1"/>
</dbReference>
<evidence type="ECO:0000256" key="4">
    <source>
        <dbReference type="ARBA" id="ARBA00023125"/>
    </source>
</evidence>
<evidence type="ECO:0000256" key="2">
    <source>
        <dbReference type="ARBA" id="ARBA00022723"/>
    </source>
</evidence>
<dbReference type="CDD" id="cd12148">
    <property type="entry name" value="fungal_TF_MHR"/>
    <property type="match status" value="1"/>
</dbReference>
<feature type="region of interest" description="Disordered" evidence="7">
    <location>
        <begin position="194"/>
        <end position="231"/>
    </location>
</feature>
<comment type="subcellular location">
    <subcellularLocation>
        <location evidence="1">Nucleus</location>
    </subcellularLocation>
</comment>
<dbReference type="InterPro" id="IPR036864">
    <property type="entry name" value="Zn2-C6_fun-type_DNA-bd_sf"/>
</dbReference>
<dbReference type="InterPro" id="IPR051089">
    <property type="entry name" value="prtT"/>
</dbReference>
<accession>A0ABP0EC99</accession>
<dbReference type="SMART" id="SM00066">
    <property type="entry name" value="GAL4"/>
    <property type="match status" value="1"/>
</dbReference>
<feature type="domain" description="Zn(2)-C6 fungal-type" evidence="8">
    <location>
        <begin position="13"/>
        <end position="46"/>
    </location>
</feature>
<keyword evidence="10" id="KW-1185">Reference proteome</keyword>
<evidence type="ECO:0000256" key="7">
    <source>
        <dbReference type="SAM" id="MobiDB-lite"/>
    </source>
</evidence>
<dbReference type="SMART" id="SM00906">
    <property type="entry name" value="Fungal_trans"/>
    <property type="match status" value="1"/>
</dbReference>
<dbReference type="PANTHER" id="PTHR31845:SF17">
    <property type="entry name" value="ZN(II)2CYS6 TRANSCRIPTION FACTOR (EUROFUNG)"/>
    <property type="match status" value="1"/>
</dbReference>